<dbReference type="Pfam" id="PF00814">
    <property type="entry name" value="TsaD"/>
    <property type="match status" value="1"/>
</dbReference>
<dbReference type="InterPro" id="IPR022496">
    <property type="entry name" value="T6A_TsaB"/>
</dbReference>
<evidence type="ECO:0000313" key="2">
    <source>
        <dbReference type="EMBL" id="GGD95193.1"/>
    </source>
</evidence>
<accession>A0ABQ1S7V7</accession>
<reference evidence="3" key="1">
    <citation type="journal article" date="2019" name="Int. J. Syst. Evol. Microbiol.">
        <title>The Global Catalogue of Microorganisms (GCM) 10K type strain sequencing project: providing services to taxonomists for standard genome sequencing and annotation.</title>
        <authorList>
            <consortium name="The Broad Institute Genomics Platform"/>
            <consortium name="The Broad Institute Genome Sequencing Center for Infectious Disease"/>
            <person name="Wu L."/>
            <person name="Ma J."/>
        </authorList>
    </citation>
    <scope>NUCLEOTIDE SEQUENCE [LARGE SCALE GENOMIC DNA]</scope>
    <source>
        <strain evidence="3">CGMCC 1.15959</strain>
    </source>
</reference>
<dbReference type="SUPFAM" id="SSF53067">
    <property type="entry name" value="Actin-like ATPase domain"/>
    <property type="match status" value="1"/>
</dbReference>
<gene>
    <name evidence="2" type="ORF">GCM10011515_13780</name>
</gene>
<comment type="caution">
    <text evidence="2">The sequence shown here is derived from an EMBL/GenBank/DDBJ whole genome shotgun (WGS) entry which is preliminary data.</text>
</comment>
<evidence type="ECO:0000259" key="1">
    <source>
        <dbReference type="Pfam" id="PF00814"/>
    </source>
</evidence>
<feature type="domain" description="Gcp-like" evidence="1">
    <location>
        <begin position="11"/>
        <end position="80"/>
    </location>
</feature>
<keyword evidence="3" id="KW-1185">Reference proteome</keyword>
<dbReference type="InterPro" id="IPR043129">
    <property type="entry name" value="ATPase_NBD"/>
</dbReference>
<name>A0ABQ1S7V7_9SPHN</name>
<dbReference type="EMBL" id="BMKL01000001">
    <property type="protein sequence ID" value="GGD95193.1"/>
    <property type="molecule type" value="Genomic_DNA"/>
</dbReference>
<proteinExistence type="predicted"/>
<dbReference type="InterPro" id="IPR000905">
    <property type="entry name" value="Gcp-like_dom"/>
</dbReference>
<protein>
    <recommendedName>
        <fullName evidence="1">Gcp-like domain-containing protein</fullName>
    </recommendedName>
</protein>
<sequence>MIAGLPGKGRADRILVSLGPGSFTGVRIGIATARALGLAWQAPVLGYPTLALVAAMALAGRDLSGVTVCMTGGHGEWFVQDFGPGPVLLGPVQSLVPEAAAGRNGRLPLAGSQATALAERRGDHSWAGITLPDAAQAGLLPTGILSETISPIYGRGPDARLPG</sequence>
<dbReference type="Gene3D" id="3.30.420.40">
    <property type="match status" value="2"/>
</dbReference>
<evidence type="ECO:0000313" key="3">
    <source>
        <dbReference type="Proteomes" id="UP000619041"/>
    </source>
</evidence>
<dbReference type="NCBIfam" id="TIGR03725">
    <property type="entry name" value="T6A_YeaZ"/>
    <property type="match status" value="1"/>
</dbReference>
<dbReference type="Proteomes" id="UP000619041">
    <property type="component" value="Unassembled WGS sequence"/>
</dbReference>
<organism evidence="2 3">
    <name type="scientific">Tsuneonella deserti</name>
    <dbReference type="NCBI Taxonomy" id="2035528"/>
    <lineage>
        <taxon>Bacteria</taxon>
        <taxon>Pseudomonadati</taxon>
        <taxon>Pseudomonadota</taxon>
        <taxon>Alphaproteobacteria</taxon>
        <taxon>Sphingomonadales</taxon>
        <taxon>Erythrobacteraceae</taxon>
        <taxon>Tsuneonella</taxon>
    </lineage>
</organism>